<dbReference type="EMBL" id="AP025739">
    <property type="protein sequence ID" value="BDI29595.1"/>
    <property type="molecule type" value="Genomic_DNA"/>
</dbReference>
<protein>
    <submittedName>
        <fullName evidence="3">Uncharacterized protein</fullName>
    </submittedName>
</protein>
<proteinExistence type="predicted"/>
<dbReference type="AlphaFoldDB" id="A0A402CYX7"/>
<dbReference type="KEGG" id="ccot:CCAX7_16460"/>
<feature type="transmembrane region" description="Helical" evidence="2">
    <location>
        <begin position="96"/>
        <end position="113"/>
    </location>
</feature>
<feature type="compositionally biased region" description="Low complexity" evidence="1">
    <location>
        <begin position="173"/>
        <end position="191"/>
    </location>
</feature>
<evidence type="ECO:0000313" key="4">
    <source>
        <dbReference type="Proteomes" id="UP000287394"/>
    </source>
</evidence>
<feature type="compositionally biased region" description="Low complexity" evidence="1">
    <location>
        <begin position="198"/>
        <end position="210"/>
    </location>
</feature>
<feature type="region of interest" description="Disordered" evidence="1">
    <location>
        <begin position="168"/>
        <end position="223"/>
    </location>
</feature>
<name>A0A402CYX7_9BACT</name>
<dbReference type="OrthoDB" id="2083660at2"/>
<feature type="transmembrane region" description="Helical" evidence="2">
    <location>
        <begin position="65"/>
        <end position="84"/>
    </location>
</feature>
<keyword evidence="2" id="KW-0812">Transmembrane</keyword>
<dbReference type="RefSeq" id="WP_119322534.1">
    <property type="nucleotide sequence ID" value="NZ_AP025739.1"/>
</dbReference>
<feature type="transmembrane region" description="Helical" evidence="2">
    <location>
        <begin position="24"/>
        <end position="45"/>
    </location>
</feature>
<evidence type="ECO:0000313" key="3">
    <source>
        <dbReference type="EMBL" id="BDI29595.1"/>
    </source>
</evidence>
<sequence>MMPGNALSAQKASALARIGNGSSWFLWIAGMSLVNAVIAMTGAQWHFILGLGLTELIDDMPTTAVGHAIAFGFDLIVAAVWVLFNMQAKQGRKWAFIVGITLYVVDALLLLVFQSWLSVAFHVYALFRIFPGLQAISELRRIEQAERQQAAMASAQFGYSPAPAGVWPPPPVAETAPPAAWPAPAANTAQPAWPPPASDAAQPPAWQPSAGEPEQPGVYPPNR</sequence>
<keyword evidence="2" id="KW-0472">Membrane</keyword>
<reference evidence="3 4" key="1">
    <citation type="journal article" date="2019" name="Int. J. Syst. Evol. Microbiol.">
        <title>Capsulimonas corticalis gen. nov., sp. nov., an aerobic capsulated bacterium, of a novel bacterial order, Capsulimonadales ord. nov., of the class Armatimonadia of the phylum Armatimonadetes.</title>
        <authorList>
            <person name="Li J."/>
            <person name="Kudo C."/>
            <person name="Tonouchi A."/>
        </authorList>
    </citation>
    <scope>NUCLEOTIDE SEQUENCE [LARGE SCALE GENOMIC DNA]</scope>
    <source>
        <strain evidence="3 4">AX-7</strain>
    </source>
</reference>
<accession>A0A402CYX7</accession>
<dbReference type="Proteomes" id="UP000287394">
    <property type="component" value="Chromosome"/>
</dbReference>
<keyword evidence="2" id="KW-1133">Transmembrane helix</keyword>
<organism evidence="3 4">
    <name type="scientific">Capsulimonas corticalis</name>
    <dbReference type="NCBI Taxonomy" id="2219043"/>
    <lineage>
        <taxon>Bacteria</taxon>
        <taxon>Bacillati</taxon>
        <taxon>Armatimonadota</taxon>
        <taxon>Armatimonadia</taxon>
        <taxon>Capsulimonadales</taxon>
        <taxon>Capsulimonadaceae</taxon>
        <taxon>Capsulimonas</taxon>
    </lineage>
</organism>
<evidence type="ECO:0000256" key="1">
    <source>
        <dbReference type="SAM" id="MobiDB-lite"/>
    </source>
</evidence>
<evidence type="ECO:0000256" key="2">
    <source>
        <dbReference type="SAM" id="Phobius"/>
    </source>
</evidence>
<gene>
    <name evidence="3" type="ORF">CCAX7_16460</name>
</gene>
<keyword evidence="4" id="KW-1185">Reference proteome</keyword>